<evidence type="ECO:0000256" key="1">
    <source>
        <dbReference type="ARBA" id="ARBA00001922"/>
    </source>
</evidence>
<dbReference type="EMBL" id="CP141259">
    <property type="protein sequence ID" value="WRL44519.1"/>
    <property type="molecule type" value="Genomic_DNA"/>
</dbReference>
<keyword evidence="3" id="KW-0479">Metal-binding</keyword>
<dbReference type="PANTHER" id="PTHR48101:SF1">
    <property type="entry name" value="METHYLMALONYL-COA MUTASE, LARGE SUBUNIT"/>
    <property type="match status" value="1"/>
</dbReference>
<sequence>MNDTAQRRIRVLLAKPGLDGHDQGAKVVARAMMDAGFEVIYTGLRQTPEQVSRIALDEDVDVIALSSMAGSHLPFCRKLKPLLEANGLGDKLWMIGGNLPAQDHDALRELGFKGIFPTGSKLDAIAAYIRESIRESIRENAA</sequence>
<protein>
    <submittedName>
        <fullName evidence="7">Cobalamin B12-binding domain-containing protein</fullName>
    </submittedName>
</protein>
<keyword evidence="5" id="KW-0170">Cobalt</keyword>
<proteinExistence type="predicted"/>
<dbReference type="InterPro" id="IPR006158">
    <property type="entry name" value="Cobalamin-bd"/>
</dbReference>
<keyword evidence="4" id="KW-0413">Isomerase</keyword>
<evidence type="ECO:0000313" key="7">
    <source>
        <dbReference type="EMBL" id="WRL44519.1"/>
    </source>
</evidence>
<dbReference type="RefSeq" id="WP_050415549.1">
    <property type="nucleotide sequence ID" value="NZ_CP141259.1"/>
</dbReference>
<dbReference type="Gene3D" id="3.40.50.280">
    <property type="entry name" value="Cobalamin-binding domain"/>
    <property type="match status" value="1"/>
</dbReference>
<dbReference type="CDD" id="cd02071">
    <property type="entry name" value="MM_CoA_mut_B12_BD"/>
    <property type="match status" value="1"/>
</dbReference>
<dbReference type="Proteomes" id="UP001626593">
    <property type="component" value="Chromosome"/>
</dbReference>
<dbReference type="SUPFAM" id="SSF52242">
    <property type="entry name" value="Cobalamin (vitamin B12)-binding domain"/>
    <property type="match status" value="1"/>
</dbReference>
<evidence type="ECO:0000256" key="5">
    <source>
        <dbReference type="ARBA" id="ARBA00023285"/>
    </source>
</evidence>
<dbReference type="Pfam" id="PF02310">
    <property type="entry name" value="B12-binding"/>
    <property type="match status" value="1"/>
</dbReference>
<dbReference type="InterPro" id="IPR036724">
    <property type="entry name" value="Cobalamin-bd_sf"/>
</dbReference>
<reference evidence="7 8" key="1">
    <citation type="submission" date="2023-12" db="EMBL/GenBank/DDBJ databases">
        <title>A. evansii MAY27, complete genome.</title>
        <authorList>
            <person name="Wang Y."/>
        </authorList>
    </citation>
    <scope>NUCLEOTIDE SEQUENCE [LARGE SCALE GENOMIC DNA]</scope>
    <source>
        <strain evidence="7 8">MAY27</strain>
    </source>
</reference>
<dbReference type="PROSITE" id="PS51332">
    <property type="entry name" value="B12_BINDING"/>
    <property type="match status" value="1"/>
</dbReference>
<organism evidence="7 8">
    <name type="scientific">Aromatoleum evansii</name>
    <name type="common">Azoarcus evansii</name>
    <dbReference type="NCBI Taxonomy" id="59406"/>
    <lineage>
        <taxon>Bacteria</taxon>
        <taxon>Pseudomonadati</taxon>
        <taxon>Pseudomonadota</taxon>
        <taxon>Betaproteobacteria</taxon>
        <taxon>Rhodocyclales</taxon>
        <taxon>Rhodocyclaceae</taxon>
        <taxon>Aromatoleum</taxon>
    </lineage>
</organism>
<evidence type="ECO:0000313" key="8">
    <source>
        <dbReference type="Proteomes" id="UP001626593"/>
    </source>
</evidence>
<name>A0ABZ1AF73_AROEV</name>
<comment type="cofactor">
    <cofactor evidence="1">
        <name>adenosylcob(III)alamin</name>
        <dbReference type="ChEBI" id="CHEBI:18408"/>
    </cofactor>
</comment>
<dbReference type="InterPro" id="IPR006159">
    <property type="entry name" value="Acid_CoA_mut_C"/>
</dbReference>
<dbReference type="PANTHER" id="PTHR48101">
    <property type="entry name" value="METHYLMALONYL-COA MUTASE, MITOCHONDRIAL-RELATED"/>
    <property type="match status" value="1"/>
</dbReference>
<evidence type="ECO:0000259" key="6">
    <source>
        <dbReference type="PROSITE" id="PS51332"/>
    </source>
</evidence>
<evidence type="ECO:0000256" key="3">
    <source>
        <dbReference type="ARBA" id="ARBA00022723"/>
    </source>
</evidence>
<keyword evidence="8" id="KW-1185">Reference proteome</keyword>
<dbReference type="NCBIfam" id="TIGR00640">
    <property type="entry name" value="acid_CoA_mut_C"/>
    <property type="match status" value="1"/>
</dbReference>
<evidence type="ECO:0000256" key="2">
    <source>
        <dbReference type="ARBA" id="ARBA00022628"/>
    </source>
</evidence>
<accession>A0ABZ1AF73</accession>
<gene>
    <name evidence="7" type="ORF">U5817_15030</name>
</gene>
<evidence type="ECO:0000256" key="4">
    <source>
        <dbReference type="ARBA" id="ARBA00023235"/>
    </source>
</evidence>
<feature type="domain" description="B12-binding" evidence="6">
    <location>
        <begin position="8"/>
        <end position="139"/>
    </location>
</feature>
<keyword evidence="2" id="KW-0846">Cobalamin</keyword>